<feature type="region of interest" description="Disordered" evidence="1">
    <location>
        <begin position="1"/>
        <end position="53"/>
    </location>
</feature>
<evidence type="ECO:0000256" key="1">
    <source>
        <dbReference type="SAM" id="MobiDB-lite"/>
    </source>
</evidence>
<keyword evidence="3" id="KW-1185">Reference proteome</keyword>
<sequence>MHTVQPLAGSRHTAGTVERVCQRQSSSHRADLRIQRSEKKESQSRRQRRRNQLESTEIPPCTVRACLVSLFCWVPPPPILMLALLLPDLQRTVLDDFLGIEDRSTLRGCSLRSLDLSSWLLFDCQIRVRFPRWIRMSRRSGTEQLPSIRTRVLPSKLNRYNLACKRCFAYLHPLVRLSPFLLLFSRPSILFATYRYSSHVGACCRPGQL</sequence>
<gene>
    <name evidence="2" type="ORF">BCV70DRAFT_24132</name>
</gene>
<protein>
    <submittedName>
        <fullName evidence="2">Uncharacterized protein</fullName>
    </submittedName>
</protein>
<dbReference type="EMBL" id="KZ819188">
    <property type="protein sequence ID" value="PWZ03842.1"/>
    <property type="molecule type" value="Genomic_DNA"/>
</dbReference>
<reference evidence="2 3" key="1">
    <citation type="journal article" date="2018" name="Mol. Biol. Evol.">
        <title>Broad Genomic Sampling Reveals a Smut Pathogenic Ancestry of the Fungal Clade Ustilaginomycotina.</title>
        <authorList>
            <person name="Kijpornyongpan T."/>
            <person name="Mondo S.J."/>
            <person name="Barry K."/>
            <person name="Sandor L."/>
            <person name="Lee J."/>
            <person name="Lipzen A."/>
            <person name="Pangilinan J."/>
            <person name="LaButti K."/>
            <person name="Hainaut M."/>
            <person name="Henrissat B."/>
            <person name="Grigoriev I.V."/>
            <person name="Spatafora J.W."/>
            <person name="Aime M.C."/>
        </authorList>
    </citation>
    <scope>NUCLEOTIDE SEQUENCE [LARGE SCALE GENOMIC DNA]</scope>
    <source>
        <strain evidence="2 3">MCA 3645</strain>
    </source>
</reference>
<proteinExistence type="predicted"/>
<dbReference type="Proteomes" id="UP000246740">
    <property type="component" value="Unassembled WGS sequence"/>
</dbReference>
<name>A0A317Y0D8_9BASI</name>
<accession>A0A317Y0D8</accession>
<organism evidence="2 3">
    <name type="scientific">Testicularia cyperi</name>
    <dbReference type="NCBI Taxonomy" id="1882483"/>
    <lineage>
        <taxon>Eukaryota</taxon>
        <taxon>Fungi</taxon>
        <taxon>Dikarya</taxon>
        <taxon>Basidiomycota</taxon>
        <taxon>Ustilaginomycotina</taxon>
        <taxon>Ustilaginomycetes</taxon>
        <taxon>Ustilaginales</taxon>
        <taxon>Anthracoideaceae</taxon>
        <taxon>Testicularia</taxon>
    </lineage>
</organism>
<evidence type="ECO:0000313" key="3">
    <source>
        <dbReference type="Proteomes" id="UP000246740"/>
    </source>
</evidence>
<dbReference type="InParanoid" id="A0A317Y0D8"/>
<feature type="compositionally biased region" description="Basic and acidic residues" evidence="1">
    <location>
        <begin position="28"/>
        <end position="44"/>
    </location>
</feature>
<dbReference type="AlphaFoldDB" id="A0A317Y0D8"/>
<evidence type="ECO:0000313" key="2">
    <source>
        <dbReference type="EMBL" id="PWZ03842.1"/>
    </source>
</evidence>